<reference evidence="1 2" key="1">
    <citation type="submission" date="2013-03" db="EMBL/GenBank/DDBJ databases">
        <authorList>
            <person name="Le V."/>
        </authorList>
    </citation>
    <scope>NUCLEOTIDE SEQUENCE [LARGE SCALE GENOMIC DNA]</scope>
    <source>
        <strain evidence="1 2">BiD32</strain>
    </source>
</reference>
<dbReference type="AlphaFoldDB" id="N1MM47"/>
<organism evidence="1 2">
    <name type="scientific">Sphingobium indicum BiD32</name>
    <dbReference type="NCBI Taxonomy" id="1301087"/>
    <lineage>
        <taxon>Bacteria</taxon>
        <taxon>Pseudomonadati</taxon>
        <taxon>Pseudomonadota</taxon>
        <taxon>Alphaproteobacteria</taxon>
        <taxon>Sphingomonadales</taxon>
        <taxon>Sphingomonadaceae</taxon>
        <taxon>Sphingobium</taxon>
    </lineage>
</organism>
<sequence>MVEGSAKKRDLLGSVRRLRCVLAAIVLDANADAGDLASRAAAVS</sequence>
<accession>N1MM47</accession>
<gene>
    <name evidence="1" type="ORF">EBBID32_26160</name>
</gene>
<keyword evidence="2" id="KW-1185">Reference proteome</keyword>
<name>N1MM47_9SPHN</name>
<dbReference type="EMBL" id="CAVK010000129">
    <property type="protein sequence ID" value="CCW18265.1"/>
    <property type="molecule type" value="Genomic_DNA"/>
</dbReference>
<proteinExistence type="predicted"/>
<dbReference type="Proteomes" id="UP000013201">
    <property type="component" value="Unassembled WGS sequence"/>
</dbReference>
<evidence type="ECO:0000313" key="1">
    <source>
        <dbReference type="EMBL" id="CCW18265.1"/>
    </source>
</evidence>
<reference evidence="2" key="2">
    <citation type="submission" date="2013-04" db="EMBL/GenBank/DDBJ databases">
        <title>Bisphenol A degrading Sphingobium sp. strain BiD32.</title>
        <authorList>
            <person name="Nielsen J.L."/>
            <person name="Zhou N.A."/>
            <person name="Kjeldal H."/>
        </authorList>
    </citation>
    <scope>NUCLEOTIDE SEQUENCE [LARGE SCALE GENOMIC DNA]</scope>
    <source>
        <strain evidence="2">BiD32</strain>
    </source>
</reference>
<protein>
    <submittedName>
        <fullName evidence="1">Uncharacterized protein</fullName>
    </submittedName>
</protein>
<comment type="caution">
    <text evidence="1">The sequence shown here is derived from an EMBL/GenBank/DDBJ whole genome shotgun (WGS) entry which is preliminary data.</text>
</comment>
<evidence type="ECO:0000313" key="2">
    <source>
        <dbReference type="Proteomes" id="UP000013201"/>
    </source>
</evidence>